<dbReference type="AlphaFoldDB" id="A0A0F9VMJ9"/>
<evidence type="ECO:0000313" key="1">
    <source>
        <dbReference type="EMBL" id="KKN74716.1"/>
    </source>
</evidence>
<sequence>MILLTDKENPYHKGLMKIDRVSEDAFNEGAKAQLKKVVEDMDKYIVGVDNEGLKMKATPDCALKWWQSILEGVR</sequence>
<dbReference type="EMBL" id="LAZR01000321">
    <property type="protein sequence ID" value="KKN74716.1"/>
    <property type="molecule type" value="Genomic_DNA"/>
</dbReference>
<proteinExistence type="predicted"/>
<reference evidence="1" key="1">
    <citation type="journal article" date="2015" name="Nature">
        <title>Complex archaea that bridge the gap between prokaryotes and eukaryotes.</title>
        <authorList>
            <person name="Spang A."/>
            <person name="Saw J.H."/>
            <person name="Jorgensen S.L."/>
            <person name="Zaremba-Niedzwiedzka K."/>
            <person name="Martijn J."/>
            <person name="Lind A.E."/>
            <person name="van Eijk R."/>
            <person name="Schleper C."/>
            <person name="Guy L."/>
            <person name="Ettema T.J."/>
        </authorList>
    </citation>
    <scope>NUCLEOTIDE SEQUENCE</scope>
</reference>
<name>A0A0F9VMJ9_9ZZZZ</name>
<organism evidence="1">
    <name type="scientific">marine sediment metagenome</name>
    <dbReference type="NCBI Taxonomy" id="412755"/>
    <lineage>
        <taxon>unclassified sequences</taxon>
        <taxon>metagenomes</taxon>
        <taxon>ecological metagenomes</taxon>
    </lineage>
</organism>
<protein>
    <submittedName>
        <fullName evidence="1">Uncharacterized protein</fullName>
    </submittedName>
</protein>
<comment type="caution">
    <text evidence="1">The sequence shown here is derived from an EMBL/GenBank/DDBJ whole genome shotgun (WGS) entry which is preliminary data.</text>
</comment>
<gene>
    <name evidence="1" type="ORF">LCGC14_0387580</name>
</gene>
<accession>A0A0F9VMJ9</accession>